<evidence type="ECO:0000256" key="3">
    <source>
        <dbReference type="PROSITE-ProRule" id="PRU00810"/>
    </source>
</evidence>
<proteinExistence type="predicted"/>
<organism evidence="4 5">
    <name type="scientific">Cinchona calisaya</name>
    <dbReference type="NCBI Taxonomy" id="153742"/>
    <lineage>
        <taxon>Eukaryota</taxon>
        <taxon>Viridiplantae</taxon>
        <taxon>Streptophyta</taxon>
        <taxon>Embryophyta</taxon>
        <taxon>Tracheophyta</taxon>
        <taxon>Spermatophyta</taxon>
        <taxon>Magnoliopsida</taxon>
        <taxon>eudicotyledons</taxon>
        <taxon>Gunneridae</taxon>
        <taxon>Pentapetalae</taxon>
        <taxon>asterids</taxon>
        <taxon>lamiids</taxon>
        <taxon>Gentianales</taxon>
        <taxon>Rubiaceae</taxon>
        <taxon>Cinchonoideae</taxon>
        <taxon>Cinchoneae</taxon>
        <taxon>Cinchona</taxon>
    </lineage>
</organism>
<gene>
    <name evidence="4" type="ORF">ACH5RR_013264</name>
</gene>
<accession>A0ABD2ZZN6</accession>
<dbReference type="Gene3D" id="1.20.1160.11">
    <property type="entry name" value="Paired amphipathic helix"/>
    <property type="match status" value="2"/>
</dbReference>
<dbReference type="PROSITE" id="PS51477">
    <property type="entry name" value="PAH"/>
    <property type="match status" value="2"/>
</dbReference>
<evidence type="ECO:0000256" key="2">
    <source>
        <dbReference type="ARBA" id="ARBA00023242"/>
    </source>
</evidence>
<keyword evidence="5" id="KW-1185">Reference proteome</keyword>
<dbReference type="Pfam" id="PF02671">
    <property type="entry name" value="PAH"/>
    <property type="match status" value="1"/>
</dbReference>
<dbReference type="GO" id="GO:0005634">
    <property type="term" value="C:nucleus"/>
    <property type="evidence" value="ECO:0007669"/>
    <property type="project" value="UniProtKB-SubCell"/>
</dbReference>
<dbReference type="InterPro" id="IPR039774">
    <property type="entry name" value="Sin3-like"/>
</dbReference>
<keyword evidence="2 3" id="KW-0539">Nucleus</keyword>
<dbReference type="EMBL" id="JBJUIK010000006">
    <property type="protein sequence ID" value="KAL3524892.1"/>
    <property type="molecule type" value="Genomic_DNA"/>
</dbReference>
<protein>
    <submittedName>
        <fullName evidence="4">Uncharacterized protein</fullName>
    </submittedName>
</protein>
<dbReference type="InterPro" id="IPR036600">
    <property type="entry name" value="PAH_sf"/>
</dbReference>
<dbReference type="PANTHER" id="PTHR12346">
    <property type="entry name" value="SIN3B-RELATED"/>
    <property type="match status" value="1"/>
</dbReference>
<comment type="subcellular location">
    <subcellularLocation>
        <location evidence="1 3">Nucleus</location>
    </subcellularLocation>
</comment>
<dbReference type="InterPro" id="IPR003822">
    <property type="entry name" value="PAH"/>
</dbReference>
<dbReference type="Proteomes" id="UP001630127">
    <property type="component" value="Unassembled WGS sequence"/>
</dbReference>
<evidence type="ECO:0000313" key="4">
    <source>
        <dbReference type="EMBL" id="KAL3524892.1"/>
    </source>
</evidence>
<sequence length="300" mass="35595">MEKFIDSRVESLKQQPTEEDAMGFITYVKNFLSVKDDEYKFEELAAALEDYNMLKIRVEDLIEIVHKIFEGHPMLFSGFQKLLPQETTTSIVYCTNRNIYSGSESENQACKEYIETVKTRFENDPDVYYSFLTILDDYGKGEDNVVGVYPKIFDLFLDHEDLVKEFNYFLSDLDDNTREKIKEIKIWTKEDHLSKVQKLLLKVIEERKFLAKVYRFSNLVLENSNIDIDKHLNGKDLKCLEELYSFRDKIFKEELSKDPEKILTIVNPLLKMRGEELSRRFLFKLQFLNENHQDKRPRLG</sequence>
<dbReference type="AlphaFoldDB" id="A0ABD2ZZN6"/>
<reference evidence="4 5" key="1">
    <citation type="submission" date="2024-11" db="EMBL/GenBank/DDBJ databases">
        <title>A near-complete genome assembly of Cinchona calisaya.</title>
        <authorList>
            <person name="Lian D.C."/>
            <person name="Zhao X.W."/>
            <person name="Wei L."/>
        </authorList>
    </citation>
    <scope>NUCLEOTIDE SEQUENCE [LARGE SCALE GENOMIC DNA]</scope>
    <source>
        <tissue evidence="4">Nenye</tissue>
    </source>
</reference>
<evidence type="ECO:0000256" key="1">
    <source>
        <dbReference type="ARBA" id="ARBA00004123"/>
    </source>
</evidence>
<evidence type="ECO:0000313" key="5">
    <source>
        <dbReference type="Proteomes" id="UP001630127"/>
    </source>
</evidence>
<comment type="caution">
    <text evidence="4">The sequence shown here is derived from an EMBL/GenBank/DDBJ whole genome shotgun (WGS) entry which is preliminary data.</text>
</comment>
<name>A0ABD2ZZN6_9GENT</name>
<dbReference type="SUPFAM" id="SSF47762">
    <property type="entry name" value="PAH2 domain"/>
    <property type="match status" value="2"/>
</dbReference>